<protein>
    <submittedName>
        <fullName evidence="1">Uncharacterized protein</fullName>
    </submittedName>
</protein>
<proteinExistence type="predicted"/>
<organism evidence="1 2">
    <name type="scientific">Halalkalibacter alkaliphilus</name>
    <dbReference type="NCBI Taxonomy" id="2917993"/>
    <lineage>
        <taxon>Bacteria</taxon>
        <taxon>Bacillati</taxon>
        <taxon>Bacillota</taxon>
        <taxon>Bacilli</taxon>
        <taxon>Bacillales</taxon>
        <taxon>Bacillaceae</taxon>
        <taxon>Halalkalibacter</taxon>
    </lineage>
</organism>
<dbReference type="EMBL" id="JAKRYL010000016">
    <property type="protein sequence ID" value="MCL7748534.1"/>
    <property type="molecule type" value="Genomic_DNA"/>
</dbReference>
<reference evidence="1" key="1">
    <citation type="submission" date="2022-02" db="EMBL/GenBank/DDBJ databases">
        <title>Halalkalibacter sp. nov. isolated from Lonar Lake, India.</title>
        <authorList>
            <person name="Joshi A."/>
            <person name="Thite S."/>
            <person name="Lodha T."/>
        </authorList>
    </citation>
    <scope>NUCLEOTIDE SEQUENCE</scope>
    <source>
        <strain evidence="1">MEB205</strain>
    </source>
</reference>
<keyword evidence="2" id="KW-1185">Reference proteome</keyword>
<dbReference type="AlphaFoldDB" id="A0A9X2CUL2"/>
<sequence length="88" mass="10678">MFDFEMWSTEVFELIDEIEKREANHEDVTMYKVQLHELWNELFQQDNDMFVQFLKDVLEQTKGVLNGESDQSHLNKLVDEMRERVLKP</sequence>
<dbReference type="Proteomes" id="UP001139150">
    <property type="component" value="Unassembled WGS sequence"/>
</dbReference>
<name>A0A9X2CUL2_9BACI</name>
<evidence type="ECO:0000313" key="1">
    <source>
        <dbReference type="EMBL" id="MCL7748534.1"/>
    </source>
</evidence>
<comment type="caution">
    <text evidence="1">The sequence shown here is derived from an EMBL/GenBank/DDBJ whole genome shotgun (WGS) entry which is preliminary data.</text>
</comment>
<evidence type="ECO:0000313" key="2">
    <source>
        <dbReference type="Proteomes" id="UP001139150"/>
    </source>
</evidence>
<dbReference type="RefSeq" id="WP_250097419.1">
    <property type="nucleotide sequence ID" value="NZ_JAKRYL010000016.1"/>
</dbReference>
<gene>
    <name evidence="1" type="ORF">MF646_15505</name>
</gene>
<accession>A0A9X2CUL2</accession>